<gene>
    <name evidence="2" type="ORF">C9I47_1753</name>
    <name evidence="3" type="ORF">FKV24_001640</name>
</gene>
<protein>
    <submittedName>
        <fullName evidence="2">Alkylhydroperoxidase</fullName>
    </submittedName>
    <submittedName>
        <fullName evidence="3">Carboxymuconolactone decarboxylase family protein</fullName>
    </submittedName>
</protein>
<evidence type="ECO:0000259" key="1">
    <source>
        <dbReference type="Pfam" id="PF02627"/>
    </source>
</evidence>
<dbReference type="KEGG" id="lmb:C9I47_1753"/>
<dbReference type="PANTHER" id="PTHR34846:SF10">
    <property type="entry name" value="CYTOPLASMIC PROTEIN"/>
    <property type="match status" value="1"/>
</dbReference>
<proteinExistence type="predicted"/>
<dbReference type="AlphaFoldDB" id="A0A2U9T7C4"/>
<name>A0A2U9T7C4_9GAMM</name>
<dbReference type="Pfam" id="PF02627">
    <property type="entry name" value="CMD"/>
    <property type="match status" value="1"/>
</dbReference>
<dbReference type="GO" id="GO:0051920">
    <property type="term" value="F:peroxiredoxin activity"/>
    <property type="evidence" value="ECO:0007669"/>
    <property type="project" value="InterPro"/>
</dbReference>
<dbReference type="Gene3D" id="1.20.1290.10">
    <property type="entry name" value="AhpD-like"/>
    <property type="match status" value="1"/>
</dbReference>
<dbReference type="EMBL" id="CP029843">
    <property type="protein sequence ID" value="AWV07442.1"/>
    <property type="molecule type" value="Genomic_DNA"/>
</dbReference>
<feature type="domain" description="Carboxymuconolactone decarboxylase-like" evidence="1">
    <location>
        <begin position="16"/>
        <end position="95"/>
    </location>
</feature>
<reference evidence="3 5" key="2">
    <citation type="submission" date="2019-10" db="EMBL/GenBank/DDBJ databases">
        <title>Lysobacter alkalisoli sp. nov., isolated from saline-alkaline soil.</title>
        <authorList>
            <person name="Sun J.-Q."/>
        </authorList>
    </citation>
    <scope>NUCLEOTIDE SEQUENCE [LARGE SCALE GENOMIC DNA]</scope>
    <source>
        <strain evidence="3 5">KCTC 42381</strain>
    </source>
</reference>
<dbReference type="NCBIfam" id="TIGR00778">
    <property type="entry name" value="ahpD_dom"/>
    <property type="match status" value="1"/>
</dbReference>
<sequence length="155" mass="16974">MNASHIDYSTLAPRPFQLLAQLSGQLYKGPLGGQLVELVSLRISQLNGCVFCLDMHAEALRRAGVAQRKLDTVAAWRESPLFDARERAALDWAEALNALGHAPVPDDALEALREQFDEREISELSFAVAAIRAWNVLNVGLRKPLPETPYVAAAA</sequence>
<dbReference type="InterPro" id="IPR004675">
    <property type="entry name" value="AhpD_core"/>
</dbReference>
<dbReference type="SUPFAM" id="SSF69118">
    <property type="entry name" value="AhpD-like"/>
    <property type="match status" value="1"/>
</dbReference>
<dbReference type="InterPro" id="IPR029032">
    <property type="entry name" value="AhpD-like"/>
</dbReference>
<evidence type="ECO:0000313" key="5">
    <source>
        <dbReference type="Proteomes" id="UP000320431"/>
    </source>
</evidence>
<dbReference type="RefSeq" id="WP_111266545.1">
    <property type="nucleotide sequence ID" value="NZ_CP029843.1"/>
</dbReference>
<evidence type="ECO:0000313" key="2">
    <source>
        <dbReference type="EMBL" id="AWV07442.1"/>
    </source>
</evidence>
<evidence type="ECO:0000313" key="4">
    <source>
        <dbReference type="Proteomes" id="UP000249447"/>
    </source>
</evidence>
<dbReference type="Proteomes" id="UP000320431">
    <property type="component" value="Unassembled WGS sequence"/>
</dbReference>
<keyword evidence="2" id="KW-0560">Oxidoreductase</keyword>
<dbReference type="Proteomes" id="UP000249447">
    <property type="component" value="Chromosome"/>
</dbReference>
<keyword evidence="2" id="KW-0575">Peroxidase</keyword>
<dbReference type="InterPro" id="IPR003779">
    <property type="entry name" value="CMD-like"/>
</dbReference>
<dbReference type="EMBL" id="VICD02000015">
    <property type="protein sequence ID" value="KAB8198532.1"/>
    <property type="molecule type" value="Genomic_DNA"/>
</dbReference>
<organism evidence="2 4">
    <name type="scientific">Marilutibacter maris</name>
    <dbReference type="NCBI Taxonomy" id="1605891"/>
    <lineage>
        <taxon>Bacteria</taxon>
        <taxon>Pseudomonadati</taxon>
        <taxon>Pseudomonadota</taxon>
        <taxon>Gammaproteobacteria</taxon>
        <taxon>Lysobacterales</taxon>
        <taxon>Lysobacteraceae</taxon>
        <taxon>Marilutibacter</taxon>
    </lineage>
</organism>
<reference evidence="2 4" key="1">
    <citation type="submission" date="2018-05" db="EMBL/GenBank/DDBJ databases">
        <title>The complete genome of Lysobacter maris HZ9B, a marine bacterium antagonistic against terrestrial plant pathogens.</title>
        <authorList>
            <person name="Zhang X.-Q."/>
        </authorList>
    </citation>
    <scope>NUCLEOTIDE SEQUENCE [LARGE SCALE GENOMIC DNA]</scope>
    <source>
        <strain evidence="2 4">HZ9B</strain>
    </source>
</reference>
<dbReference type="PANTHER" id="PTHR34846">
    <property type="entry name" value="4-CARBOXYMUCONOLACTONE DECARBOXYLASE FAMILY PROTEIN (AFU_ORTHOLOGUE AFUA_6G11590)"/>
    <property type="match status" value="1"/>
</dbReference>
<keyword evidence="4" id="KW-1185">Reference proteome</keyword>
<accession>A0A2U9T7C4</accession>
<dbReference type="OrthoDB" id="9801997at2"/>
<evidence type="ECO:0000313" key="3">
    <source>
        <dbReference type="EMBL" id="KAB8198532.1"/>
    </source>
</evidence>